<dbReference type="EMBL" id="QWEZ01000002">
    <property type="protein sequence ID" value="RRJ83058.1"/>
    <property type="molecule type" value="Genomic_DNA"/>
</dbReference>
<sequence length="298" mass="31842">MTNARLDGKKLSADEELALSLRIEDLLVARNLRGMKTVQPALEPGYCLRAAQMLRGCRGVVLIGTGFPVVDTFETDGPVGALALYHSLEALGAEPVIVCGPPISRALAAKYRVHEIRVGDHDEREEEAKKALQYFQPEAIISIERPGMASDGGYYNMRGESISARTACFDTFLLQGSCPTIAIGDGGNEIGMGNVSDALKALDIVPAATGCDELILADVSNWGAYGIISFLSLWSGVDLLAMIKPLQILQYLSALGSVDGVTRVNELTEDGLAVEEGESLLLQLRRVSGFEPADDADS</sequence>
<gene>
    <name evidence="2" type="ORF">D0544_14550</name>
</gene>
<protein>
    <submittedName>
        <fullName evidence="2">DUF4392 domain-containing protein</fullName>
    </submittedName>
</protein>
<dbReference type="RefSeq" id="WP_125017376.1">
    <property type="nucleotide sequence ID" value="NZ_QWEZ01000002.1"/>
</dbReference>
<reference evidence="2 3" key="2">
    <citation type="submission" date="2018-12" db="EMBL/GenBank/DDBJ databases">
        <title>Simiduia agarivorans gen. nov., sp. nov., a marine, agarolytic bacterium isolated from shallow coastal water from Keelung, Taiwan.</title>
        <authorList>
            <person name="Shieh W.Y."/>
        </authorList>
    </citation>
    <scope>NUCLEOTIDE SEQUENCE [LARGE SCALE GENOMIC DNA]</scope>
    <source>
        <strain evidence="2 3">GTF-13</strain>
    </source>
</reference>
<proteinExistence type="predicted"/>
<accession>A0A3P3VMF2</accession>
<evidence type="ECO:0000259" key="1">
    <source>
        <dbReference type="Pfam" id="PF14336"/>
    </source>
</evidence>
<dbReference type="AlphaFoldDB" id="A0A3P3VMF2"/>
<organism evidence="2 3">
    <name type="scientific">Aestuariirhabdus litorea</name>
    <dbReference type="NCBI Taxonomy" id="2528527"/>
    <lineage>
        <taxon>Bacteria</taxon>
        <taxon>Pseudomonadati</taxon>
        <taxon>Pseudomonadota</taxon>
        <taxon>Gammaproteobacteria</taxon>
        <taxon>Oceanospirillales</taxon>
        <taxon>Aestuariirhabdaceae</taxon>
        <taxon>Aestuariirhabdus</taxon>
    </lineage>
</organism>
<evidence type="ECO:0000313" key="3">
    <source>
        <dbReference type="Proteomes" id="UP000280792"/>
    </source>
</evidence>
<dbReference type="PANTHER" id="PTHR32022:SF10">
    <property type="entry name" value="D-GLUTAMATE CYCLASE, MITOCHONDRIAL"/>
    <property type="match status" value="1"/>
</dbReference>
<feature type="domain" description="D-glutamate cyclase-like C-terminal" evidence="1">
    <location>
        <begin position="24"/>
        <end position="284"/>
    </location>
</feature>
<dbReference type="Gene3D" id="3.90.1640.20">
    <property type="entry name" value="TON_0340"/>
    <property type="match status" value="1"/>
</dbReference>
<dbReference type="InterPro" id="IPR025504">
    <property type="entry name" value="GLUCM_C"/>
</dbReference>
<dbReference type="Pfam" id="PF14336">
    <property type="entry name" value="GLUCM-like_C"/>
    <property type="match status" value="1"/>
</dbReference>
<dbReference type="Proteomes" id="UP000280792">
    <property type="component" value="Unassembled WGS sequence"/>
</dbReference>
<dbReference type="PANTHER" id="PTHR32022">
    <property type="entry name" value="D-GLUTAMATE CYCLASE, MITOCHONDRIAL"/>
    <property type="match status" value="1"/>
</dbReference>
<evidence type="ECO:0000313" key="2">
    <source>
        <dbReference type="EMBL" id="RRJ83058.1"/>
    </source>
</evidence>
<reference evidence="2 3" key="1">
    <citation type="submission" date="2018-08" db="EMBL/GenBank/DDBJ databases">
        <authorList>
            <person name="Khan S.A."/>
        </authorList>
    </citation>
    <scope>NUCLEOTIDE SEQUENCE [LARGE SCALE GENOMIC DNA]</scope>
    <source>
        <strain evidence="2 3">GTF-13</strain>
    </source>
</reference>
<keyword evidence="3" id="KW-1185">Reference proteome</keyword>
<name>A0A3P3VMF2_9GAMM</name>
<comment type="caution">
    <text evidence="2">The sequence shown here is derived from an EMBL/GenBank/DDBJ whole genome shotgun (WGS) entry which is preliminary data.</text>
</comment>